<dbReference type="NCBIfam" id="TIGR01007">
    <property type="entry name" value="eps_fam"/>
    <property type="match status" value="1"/>
</dbReference>
<evidence type="ECO:0000256" key="4">
    <source>
        <dbReference type="ARBA" id="ARBA00022519"/>
    </source>
</evidence>
<dbReference type="GO" id="GO:0005886">
    <property type="term" value="C:plasma membrane"/>
    <property type="evidence" value="ECO:0007669"/>
    <property type="project" value="UniProtKB-SubCell"/>
</dbReference>
<evidence type="ECO:0000313" key="19">
    <source>
        <dbReference type="EMBL" id="TFY96874.1"/>
    </source>
</evidence>
<dbReference type="EC" id="2.7.10.2" evidence="19"/>
<keyword evidence="14" id="KW-0175">Coiled coil</keyword>
<keyword evidence="10 15" id="KW-1133">Transmembrane helix</keyword>
<evidence type="ECO:0000256" key="11">
    <source>
        <dbReference type="ARBA" id="ARBA00023136"/>
    </source>
</evidence>
<evidence type="ECO:0000256" key="5">
    <source>
        <dbReference type="ARBA" id="ARBA00022679"/>
    </source>
</evidence>
<evidence type="ECO:0000256" key="15">
    <source>
        <dbReference type="SAM" id="Phobius"/>
    </source>
</evidence>
<dbReference type="PANTHER" id="PTHR32309:SF32">
    <property type="entry name" value="TYROSINE-PROTEIN KINASE ETK-RELATED"/>
    <property type="match status" value="1"/>
</dbReference>
<keyword evidence="4" id="KW-0997">Cell inner membrane</keyword>
<dbReference type="Proteomes" id="UP000297564">
    <property type="component" value="Unassembled WGS sequence"/>
</dbReference>
<evidence type="ECO:0000256" key="14">
    <source>
        <dbReference type="SAM" id="Coils"/>
    </source>
</evidence>
<evidence type="ECO:0000256" key="10">
    <source>
        <dbReference type="ARBA" id="ARBA00022989"/>
    </source>
</evidence>
<dbReference type="InterPro" id="IPR050445">
    <property type="entry name" value="Bact_polysacc_biosynth/exp"/>
</dbReference>
<feature type="domain" description="Tyrosine-protein kinase G-rich" evidence="18">
    <location>
        <begin position="395"/>
        <end position="474"/>
    </location>
</feature>
<name>A0A4Z0BFG4_9BURK</name>
<evidence type="ECO:0000259" key="18">
    <source>
        <dbReference type="Pfam" id="PF13807"/>
    </source>
</evidence>
<proteinExistence type="inferred from homology"/>
<evidence type="ECO:0000256" key="9">
    <source>
        <dbReference type="ARBA" id="ARBA00022840"/>
    </source>
</evidence>
<dbReference type="RefSeq" id="WP_135286885.1">
    <property type="nucleotide sequence ID" value="NZ_SMLL01000008.1"/>
</dbReference>
<dbReference type="SUPFAM" id="SSF52540">
    <property type="entry name" value="P-loop containing nucleoside triphosphate hydrolases"/>
    <property type="match status" value="1"/>
</dbReference>
<keyword evidence="7" id="KW-0547">Nucleotide-binding</keyword>
<evidence type="ECO:0000259" key="16">
    <source>
        <dbReference type="Pfam" id="PF02706"/>
    </source>
</evidence>
<dbReference type="GO" id="GO:0005524">
    <property type="term" value="F:ATP binding"/>
    <property type="evidence" value="ECO:0007669"/>
    <property type="project" value="UniProtKB-KW"/>
</dbReference>
<evidence type="ECO:0000256" key="3">
    <source>
        <dbReference type="ARBA" id="ARBA00022475"/>
    </source>
</evidence>
<dbReference type="PANTHER" id="PTHR32309">
    <property type="entry name" value="TYROSINE-PROTEIN KINASE"/>
    <property type="match status" value="1"/>
</dbReference>
<keyword evidence="12" id="KW-0829">Tyrosine-protein kinase</keyword>
<dbReference type="Pfam" id="PF13614">
    <property type="entry name" value="AAA_31"/>
    <property type="match status" value="1"/>
</dbReference>
<dbReference type="AlphaFoldDB" id="A0A4Z0BFG4"/>
<evidence type="ECO:0000256" key="12">
    <source>
        <dbReference type="ARBA" id="ARBA00023137"/>
    </source>
</evidence>
<dbReference type="InterPro" id="IPR025669">
    <property type="entry name" value="AAA_dom"/>
</dbReference>
<dbReference type="OrthoDB" id="9808257at2"/>
<evidence type="ECO:0000256" key="7">
    <source>
        <dbReference type="ARBA" id="ARBA00022741"/>
    </source>
</evidence>
<dbReference type="Pfam" id="PF23607">
    <property type="entry name" value="WZC_N"/>
    <property type="match status" value="1"/>
</dbReference>
<dbReference type="Pfam" id="PF02706">
    <property type="entry name" value="Wzz"/>
    <property type="match status" value="1"/>
</dbReference>
<dbReference type="Pfam" id="PF13807">
    <property type="entry name" value="GNVR"/>
    <property type="match status" value="1"/>
</dbReference>
<keyword evidence="9" id="KW-0067">ATP-binding</keyword>
<dbReference type="EMBL" id="SMLL01000008">
    <property type="protein sequence ID" value="TFY96874.1"/>
    <property type="molecule type" value="Genomic_DNA"/>
</dbReference>
<keyword evidence="3" id="KW-1003">Cell membrane</keyword>
<evidence type="ECO:0000256" key="2">
    <source>
        <dbReference type="ARBA" id="ARBA00008883"/>
    </source>
</evidence>
<keyword evidence="8 19" id="KW-0418">Kinase</keyword>
<feature type="domain" description="Polysaccharide chain length determinant N-terminal" evidence="16">
    <location>
        <begin position="19"/>
        <end position="113"/>
    </location>
</feature>
<evidence type="ECO:0000259" key="17">
    <source>
        <dbReference type="Pfam" id="PF13614"/>
    </source>
</evidence>
<dbReference type="GO" id="GO:0004715">
    <property type="term" value="F:non-membrane spanning protein tyrosine kinase activity"/>
    <property type="evidence" value="ECO:0007669"/>
    <property type="project" value="UniProtKB-EC"/>
</dbReference>
<reference evidence="19 20" key="1">
    <citation type="submission" date="2019-03" db="EMBL/GenBank/DDBJ databases">
        <title>Ramlibacter rhizophilus CCTCC AB2015357, whole genome shotgun sequence.</title>
        <authorList>
            <person name="Zhang X."/>
            <person name="Feng G."/>
            <person name="Zhu H."/>
        </authorList>
    </citation>
    <scope>NUCLEOTIDE SEQUENCE [LARGE SCALE GENOMIC DNA]</scope>
    <source>
        <strain evidence="19 20">CCTCC AB2015357</strain>
    </source>
</reference>
<comment type="catalytic activity">
    <reaction evidence="13">
        <text>L-tyrosyl-[protein] + ATP = O-phospho-L-tyrosyl-[protein] + ADP + H(+)</text>
        <dbReference type="Rhea" id="RHEA:10596"/>
        <dbReference type="Rhea" id="RHEA-COMP:10136"/>
        <dbReference type="Rhea" id="RHEA-COMP:20101"/>
        <dbReference type="ChEBI" id="CHEBI:15378"/>
        <dbReference type="ChEBI" id="CHEBI:30616"/>
        <dbReference type="ChEBI" id="CHEBI:46858"/>
        <dbReference type="ChEBI" id="CHEBI:61978"/>
        <dbReference type="ChEBI" id="CHEBI:456216"/>
    </reaction>
</comment>
<sequence>MTLLEPPLRMEHRHGTNTEETSLRELLNVALDSKGMIVGCVLVAMGVGAGWAILKTPLYEADTLIQVESRPSAVPLSGTMGQAANTPETEPSAMAEIHILRSRFVVGQAVEKLQLELSVTPKYLPGIGAWLSRRATEPSNPHLLRRLGVQGYVWGNESLQITRFDVLPPFQGRPFTARLTEGGYELLDPDGQLLAAGRIGQPLEFAVGSGRGVLLVESAVGRPGAEFYVERQPTLRALENLQSALQIEEQGKQSGVIRTRLAGPDPEKLALTLNEISAAYLRQNISRKSAEAEKTLGFLGSMLPSVRAQVEEAEKKFNKFRNRYGTFDLNTEGRMAMERSAQLQAELVQLQQTRRDLESRLGPAHPSMQATDARIAGITRELGTLTGRVRALPNVEQDMLRLSRDLKLKSDLYATLQADAQQLQLIKEGKVGNVRVIDPAFVPVLQTTPHSATVVAGAGALGLVLGLVLAFLRNSLRRGIKDPAEIERQAGLHLISTVPLATAQNALARSRRRDSVRVLAAQAPQDAAVESLRGLRTALQFTMAKNGSNVVLITGPTPGVGKSFTSVNLAAVLGAANRRVLLIDADLRKGKLNDCFRLPREGGFSDVISHQIAFKDAVHRGVLPNVDLLSTGATVRSPADLLITGSAGPLLNDVALQYDVVIVDAPAVLVASDAAILASLAGTVLLVARSGLTRPRELQETARRLAESGVDSTRVVFNGMGPDADRYGLGEYGYDYGMVRGA</sequence>
<evidence type="ECO:0000313" key="20">
    <source>
        <dbReference type="Proteomes" id="UP000297564"/>
    </source>
</evidence>
<dbReference type="InterPro" id="IPR032807">
    <property type="entry name" value="GNVR"/>
</dbReference>
<evidence type="ECO:0000256" key="1">
    <source>
        <dbReference type="ARBA" id="ARBA00004429"/>
    </source>
</evidence>
<comment type="similarity">
    <text evidence="2">Belongs to the etk/wzc family.</text>
</comment>
<keyword evidence="20" id="KW-1185">Reference proteome</keyword>
<feature type="transmembrane region" description="Helical" evidence="15">
    <location>
        <begin position="452"/>
        <end position="472"/>
    </location>
</feature>
<keyword evidence="5 19" id="KW-0808">Transferase</keyword>
<comment type="caution">
    <text evidence="19">The sequence shown here is derived from an EMBL/GenBank/DDBJ whole genome shotgun (WGS) entry which is preliminary data.</text>
</comment>
<feature type="coiled-coil region" evidence="14">
    <location>
        <begin position="303"/>
        <end position="360"/>
    </location>
</feature>
<dbReference type="Gene3D" id="3.40.50.300">
    <property type="entry name" value="P-loop containing nucleotide triphosphate hydrolases"/>
    <property type="match status" value="1"/>
</dbReference>
<dbReference type="InterPro" id="IPR027417">
    <property type="entry name" value="P-loop_NTPase"/>
</dbReference>
<accession>A0A4Z0BFG4</accession>
<evidence type="ECO:0000256" key="13">
    <source>
        <dbReference type="ARBA" id="ARBA00053015"/>
    </source>
</evidence>
<feature type="domain" description="AAA" evidence="17">
    <location>
        <begin position="558"/>
        <end position="677"/>
    </location>
</feature>
<evidence type="ECO:0000256" key="6">
    <source>
        <dbReference type="ARBA" id="ARBA00022692"/>
    </source>
</evidence>
<dbReference type="InterPro" id="IPR005702">
    <property type="entry name" value="Wzc-like_C"/>
</dbReference>
<protein>
    <submittedName>
        <fullName evidence="19">Polysaccharide biosynthesis tyrosine autokinase</fullName>
        <ecNumber evidence="19">2.7.10.2</ecNumber>
    </submittedName>
</protein>
<organism evidence="19 20">
    <name type="scientific">Ramlibacter rhizophilus</name>
    <dbReference type="NCBI Taxonomy" id="1781167"/>
    <lineage>
        <taxon>Bacteria</taxon>
        <taxon>Pseudomonadati</taxon>
        <taxon>Pseudomonadota</taxon>
        <taxon>Betaproteobacteria</taxon>
        <taxon>Burkholderiales</taxon>
        <taxon>Comamonadaceae</taxon>
        <taxon>Ramlibacter</taxon>
    </lineage>
</organism>
<keyword evidence="11 15" id="KW-0472">Membrane</keyword>
<dbReference type="InterPro" id="IPR003856">
    <property type="entry name" value="LPS_length_determ_N"/>
</dbReference>
<evidence type="ECO:0000256" key="8">
    <source>
        <dbReference type="ARBA" id="ARBA00022777"/>
    </source>
</evidence>
<comment type="subcellular location">
    <subcellularLocation>
        <location evidence="1">Cell inner membrane</location>
        <topology evidence="1">Multi-pass membrane protein</topology>
    </subcellularLocation>
</comment>
<gene>
    <name evidence="19" type="ORF">EZ242_19570</name>
</gene>
<dbReference type="CDD" id="cd05387">
    <property type="entry name" value="BY-kinase"/>
    <property type="match status" value="1"/>
</dbReference>
<keyword evidence="6 15" id="KW-0812">Transmembrane</keyword>